<sequence>DATKYGQRMHPRYVRSVQICYSTGIKTSRSFLHTFIRSTPLVGETQSLKLLINAAMEPGSQMDVFPSRASSKWRPIPEDLKSLEKEFESSVPFISFIPEFRTKIYFIVMKQNQQCKENMKRNMDSAQILNPLSEKITFSRVSTKLRHVAKQNKNSDQRLFFLHRCLFLTKAYFTFGKRIVKAKEYHIIETTHAAIYIYIMIKKSNDSNEKERSLFSDQEKRFKRFVLQPHTAYFIPPGTSYTLITCQKSLFSIQRVHDHVYFKNQHKFNPIKDTEIKGLLRTIQGYGEIPATPAVDHFMPLSDDEELSTYVPNAEEFF</sequence>
<dbReference type="OrthoDB" id="6437516at2759"/>
<evidence type="ECO:0000313" key="1">
    <source>
        <dbReference type="EMBL" id="GFS39780.1"/>
    </source>
</evidence>
<name>A0A8X6IC13_9ARAC</name>
<gene>
    <name evidence="1" type="primary">AVEN_184287_1</name>
    <name evidence="1" type="ORF">TNIN_203881</name>
</gene>
<dbReference type="Proteomes" id="UP000886998">
    <property type="component" value="Unassembled WGS sequence"/>
</dbReference>
<dbReference type="EMBL" id="BMAV01025232">
    <property type="protein sequence ID" value="GFS39780.1"/>
    <property type="molecule type" value="Genomic_DNA"/>
</dbReference>
<feature type="non-terminal residue" evidence="1">
    <location>
        <position position="1"/>
    </location>
</feature>
<accession>A0A8X6IC13</accession>
<organism evidence="1 2">
    <name type="scientific">Trichonephila inaurata madagascariensis</name>
    <dbReference type="NCBI Taxonomy" id="2747483"/>
    <lineage>
        <taxon>Eukaryota</taxon>
        <taxon>Metazoa</taxon>
        <taxon>Ecdysozoa</taxon>
        <taxon>Arthropoda</taxon>
        <taxon>Chelicerata</taxon>
        <taxon>Arachnida</taxon>
        <taxon>Araneae</taxon>
        <taxon>Araneomorphae</taxon>
        <taxon>Entelegynae</taxon>
        <taxon>Araneoidea</taxon>
        <taxon>Nephilidae</taxon>
        <taxon>Trichonephila</taxon>
        <taxon>Trichonephila inaurata</taxon>
    </lineage>
</organism>
<proteinExistence type="predicted"/>
<comment type="caution">
    <text evidence="1">The sequence shown here is derived from an EMBL/GenBank/DDBJ whole genome shotgun (WGS) entry which is preliminary data.</text>
</comment>
<protein>
    <submittedName>
        <fullName evidence="1">Uncharacterized protein</fullName>
    </submittedName>
</protein>
<dbReference type="AlphaFoldDB" id="A0A8X6IC13"/>
<reference evidence="1" key="1">
    <citation type="submission" date="2020-08" db="EMBL/GenBank/DDBJ databases">
        <title>Multicomponent nature underlies the extraordinary mechanical properties of spider dragline silk.</title>
        <authorList>
            <person name="Kono N."/>
            <person name="Nakamura H."/>
            <person name="Mori M."/>
            <person name="Yoshida Y."/>
            <person name="Ohtoshi R."/>
            <person name="Malay A.D."/>
            <person name="Moran D.A.P."/>
            <person name="Tomita M."/>
            <person name="Numata K."/>
            <person name="Arakawa K."/>
        </authorList>
    </citation>
    <scope>NUCLEOTIDE SEQUENCE</scope>
</reference>
<evidence type="ECO:0000313" key="2">
    <source>
        <dbReference type="Proteomes" id="UP000886998"/>
    </source>
</evidence>
<keyword evidence="2" id="KW-1185">Reference proteome</keyword>